<keyword evidence="1" id="KW-0812">Transmembrane</keyword>
<name>A0A504Z4I0_FASGI</name>
<dbReference type="AlphaFoldDB" id="A0A504Z4I0"/>
<dbReference type="EMBL" id="SUNJ01003078">
    <property type="protein sequence ID" value="TPP65507.1"/>
    <property type="molecule type" value="Genomic_DNA"/>
</dbReference>
<keyword evidence="1" id="KW-1133">Transmembrane helix</keyword>
<sequence length="253" mass="28602">MNASDRAQIHTDYPDRCYHRQTDLIQMAITNETNWTDWTPDQLFKLAVGRPVPCDNGYVYEPIPNQYPTSVIASFDLTCDRSWLGPLHPTMFMVGMLFGYYLGAVPGTVISCILYRVFRWRKRPLLGVFALAFLSTFIGTVFTLTQNYGTDLLLMITEGMALIALEAALDMIFIYIPELFPTMFRSKSLGFCGGFARIGAALCRFTNELDSRLGHGSPMAFTLSCCAWLTVLLYCFLIRAAKIWTDVLNSKMN</sequence>
<keyword evidence="3" id="KW-1185">Reference proteome</keyword>
<dbReference type="Gene3D" id="1.20.1250.20">
    <property type="entry name" value="MFS general substrate transporter like domains"/>
    <property type="match status" value="1"/>
</dbReference>
<protein>
    <recommendedName>
        <fullName evidence="4">Major facilitator superfamily (MFS) profile domain-containing protein</fullName>
    </recommendedName>
</protein>
<feature type="transmembrane region" description="Helical" evidence="1">
    <location>
        <begin position="219"/>
        <end position="241"/>
    </location>
</feature>
<dbReference type="InterPro" id="IPR036259">
    <property type="entry name" value="MFS_trans_sf"/>
</dbReference>
<accession>A0A504Z4I0</accession>
<dbReference type="OrthoDB" id="5141738at2759"/>
<gene>
    <name evidence="2" type="ORF">FGIG_08742</name>
</gene>
<proteinExistence type="predicted"/>
<comment type="caution">
    <text evidence="2">The sequence shown here is derived from an EMBL/GenBank/DDBJ whole genome shotgun (WGS) entry which is preliminary data.</text>
</comment>
<dbReference type="SUPFAM" id="SSF103473">
    <property type="entry name" value="MFS general substrate transporter"/>
    <property type="match status" value="1"/>
</dbReference>
<keyword evidence="1" id="KW-0472">Membrane</keyword>
<feature type="transmembrane region" description="Helical" evidence="1">
    <location>
        <begin position="152"/>
        <end position="176"/>
    </location>
</feature>
<dbReference type="Proteomes" id="UP000316759">
    <property type="component" value="Unassembled WGS sequence"/>
</dbReference>
<reference evidence="2 3" key="1">
    <citation type="submission" date="2019-04" db="EMBL/GenBank/DDBJ databases">
        <title>Annotation for the trematode Fasciola gigantica.</title>
        <authorList>
            <person name="Choi Y.-J."/>
        </authorList>
    </citation>
    <scope>NUCLEOTIDE SEQUENCE [LARGE SCALE GENOMIC DNA]</scope>
    <source>
        <strain evidence="2">Uganda_cow_1</strain>
    </source>
</reference>
<evidence type="ECO:0000313" key="2">
    <source>
        <dbReference type="EMBL" id="TPP65507.1"/>
    </source>
</evidence>
<evidence type="ECO:0000313" key="3">
    <source>
        <dbReference type="Proteomes" id="UP000316759"/>
    </source>
</evidence>
<feature type="transmembrane region" description="Helical" evidence="1">
    <location>
        <begin position="188"/>
        <end position="207"/>
    </location>
</feature>
<feature type="transmembrane region" description="Helical" evidence="1">
    <location>
        <begin position="91"/>
        <end position="118"/>
    </location>
</feature>
<dbReference type="STRING" id="46835.A0A504Z4I0"/>
<feature type="transmembrane region" description="Helical" evidence="1">
    <location>
        <begin position="125"/>
        <end position="146"/>
    </location>
</feature>
<organism evidence="2 3">
    <name type="scientific">Fasciola gigantica</name>
    <name type="common">Giant liver fluke</name>
    <dbReference type="NCBI Taxonomy" id="46835"/>
    <lineage>
        <taxon>Eukaryota</taxon>
        <taxon>Metazoa</taxon>
        <taxon>Spiralia</taxon>
        <taxon>Lophotrochozoa</taxon>
        <taxon>Platyhelminthes</taxon>
        <taxon>Trematoda</taxon>
        <taxon>Digenea</taxon>
        <taxon>Plagiorchiida</taxon>
        <taxon>Echinostomata</taxon>
        <taxon>Echinostomatoidea</taxon>
        <taxon>Fasciolidae</taxon>
        <taxon>Fasciola</taxon>
    </lineage>
</organism>
<evidence type="ECO:0000256" key="1">
    <source>
        <dbReference type="SAM" id="Phobius"/>
    </source>
</evidence>
<evidence type="ECO:0008006" key="4">
    <source>
        <dbReference type="Google" id="ProtNLM"/>
    </source>
</evidence>